<feature type="region of interest" description="Disordered" evidence="1">
    <location>
        <begin position="1"/>
        <end position="26"/>
    </location>
</feature>
<feature type="non-terminal residue" evidence="2">
    <location>
        <position position="1"/>
    </location>
</feature>
<organism evidence="2 3">
    <name type="scientific">Nephila pilipes</name>
    <name type="common">Giant wood spider</name>
    <name type="synonym">Nephila maculata</name>
    <dbReference type="NCBI Taxonomy" id="299642"/>
    <lineage>
        <taxon>Eukaryota</taxon>
        <taxon>Metazoa</taxon>
        <taxon>Ecdysozoa</taxon>
        <taxon>Arthropoda</taxon>
        <taxon>Chelicerata</taxon>
        <taxon>Arachnida</taxon>
        <taxon>Araneae</taxon>
        <taxon>Araneomorphae</taxon>
        <taxon>Entelegynae</taxon>
        <taxon>Araneoidea</taxon>
        <taxon>Nephilidae</taxon>
        <taxon>Nephila</taxon>
    </lineage>
</organism>
<sequence length="81" mass="8669">GCLSGHCRRPRPGAQVKTNEPGTANQEPSCCASLRCLTPTLQLYHTRCSTCSHCGSTVADASPVLGLNARYGRPRPDTDLR</sequence>
<protein>
    <submittedName>
        <fullName evidence="2">Uncharacterized protein</fullName>
    </submittedName>
</protein>
<evidence type="ECO:0000313" key="2">
    <source>
        <dbReference type="EMBL" id="GFT38468.1"/>
    </source>
</evidence>
<gene>
    <name evidence="2" type="ORF">NPIL_218821</name>
</gene>
<evidence type="ECO:0000256" key="1">
    <source>
        <dbReference type="SAM" id="MobiDB-lite"/>
    </source>
</evidence>
<name>A0A8X6NW64_NEPPI</name>
<evidence type="ECO:0000313" key="3">
    <source>
        <dbReference type="Proteomes" id="UP000887013"/>
    </source>
</evidence>
<keyword evidence="3" id="KW-1185">Reference proteome</keyword>
<dbReference type="EMBL" id="BMAW01014343">
    <property type="protein sequence ID" value="GFT38468.1"/>
    <property type="molecule type" value="Genomic_DNA"/>
</dbReference>
<dbReference type="Proteomes" id="UP000887013">
    <property type="component" value="Unassembled WGS sequence"/>
</dbReference>
<reference evidence="2" key="1">
    <citation type="submission" date="2020-08" db="EMBL/GenBank/DDBJ databases">
        <title>Multicomponent nature underlies the extraordinary mechanical properties of spider dragline silk.</title>
        <authorList>
            <person name="Kono N."/>
            <person name="Nakamura H."/>
            <person name="Mori M."/>
            <person name="Yoshida Y."/>
            <person name="Ohtoshi R."/>
            <person name="Malay A.D."/>
            <person name="Moran D.A.P."/>
            <person name="Tomita M."/>
            <person name="Numata K."/>
            <person name="Arakawa K."/>
        </authorList>
    </citation>
    <scope>NUCLEOTIDE SEQUENCE</scope>
</reference>
<feature type="compositionally biased region" description="Polar residues" evidence="1">
    <location>
        <begin position="16"/>
        <end position="26"/>
    </location>
</feature>
<comment type="caution">
    <text evidence="2">The sequence shown here is derived from an EMBL/GenBank/DDBJ whole genome shotgun (WGS) entry which is preliminary data.</text>
</comment>
<feature type="compositionally biased region" description="Basic residues" evidence="1">
    <location>
        <begin position="1"/>
        <end position="11"/>
    </location>
</feature>
<dbReference type="AlphaFoldDB" id="A0A8X6NW64"/>
<proteinExistence type="predicted"/>
<accession>A0A8X6NW64</accession>